<name>A0ACA9RZ98_9GLOM</name>
<keyword evidence="2" id="KW-1185">Reference proteome</keyword>
<dbReference type="EMBL" id="CAJVQC010076450">
    <property type="protein sequence ID" value="CAG8814696.1"/>
    <property type="molecule type" value="Genomic_DNA"/>
</dbReference>
<reference evidence="1" key="1">
    <citation type="submission" date="2021-06" db="EMBL/GenBank/DDBJ databases">
        <authorList>
            <person name="Kallberg Y."/>
            <person name="Tangrot J."/>
            <person name="Rosling A."/>
        </authorList>
    </citation>
    <scope>NUCLEOTIDE SEQUENCE</scope>
    <source>
        <strain evidence="1">MA461A</strain>
    </source>
</reference>
<organism evidence="1 2">
    <name type="scientific">Racocetra persica</name>
    <dbReference type="NCBI Taxonomy" id="160502"/>
    <lineage>
        <taxon>Eukaryota</taxon>
        <taxon>Fungi</taxon>
        <taxon>Fungi incertae sedis</taxon>
        <taxon>Mucoromycota</taxon>
        <taxon>Glomeromycotina</taxon>
        <taxon>Glomeromycetes</taxon>
        <taxon>Diversisporales</taxon>
        <taxon>Gigasporaceae</taxon>
        <taxon>Racocetra</taxon>
    </lineage>
</organism>
<proteinExistence type="predicted"/>
<feature type="non-terminal residue" evidence="1">
    <location>
        <position position="1"/>
    </location>
</feature>
<protein>
    <submittedName>
        <fullName evidence="1">17328_t:CDS:1</fullName>
    </submittedName>
</protein>
<accession>A0ACA9RZ98</accession>
<evidence type="ECO:0000313" key="2">
    <source>
        <dbReference type="Proteomes" id="UP000789920"/>
    </source>
</evidence>
<evidence type="ECO:0000313" key="1">
    <source>
        <dbReference type="EMBL" id="CAG8814696.1"/>
    </source>
</evidence>
<gene>
    <name evidence="1" type="ORF">RPERSI_LOCUS24050</name>
</gene>
<comment type="caution">
    <text evidence="1">The sequence shown here is derived from an EMBL/GenBank/DDBJ whole genome shotgun (WGS) entry which is preliminary data.</text>
</comment>
<dbReference type="Proteomes" id="UP000789920">
    <property type="component" value="Unassembled WGS sequence"/>
</dbReference>
<sequence>GIEVDVNQSFSDKFYLCEPDQDNASVKLFYTPKYSAQYCDETEMKSLGEINIDLPDTHLGLDKPVLVTLCFGKMEVVATVKNETNGDTYTNSFKLEL</sequence>